<dbReference type="Proteomes" id="UP001216253">
    <property type="component" value="Unassembled WGS sequence"/>
</dbReference>
<keyword evidence="6" id="KW-1185">Reference proteome</keyword>
<dbReference type="Gene3D" id="1.10.10.60">
    <property type="entry name" value="Homeodomain-like"/>
    <property type="match status" value="1"/>
</dbReference>
<feature type="domain" description="HTH tetR-type" evidence="4">
    <location>
        <begin position="36"/>
        <end position="96"/>
    </location>
</feature>
<dbReference type="PANTHER" id="PTHR30055:SF146">
    <property type="entry name" value="HTH-TYPE TRANSCRIPTIONAL DUAL REGULATOR CECR"/>
    <property type="match status" value="1"/>
</dbReference>
<dbReference type="PANTHER" id="PTHR30055">
    <property type="entry name" value="HTH-TYPE TRANSCRIPTIONAL REGULATOR RUTR"/>
    <property type="match status" value="1"/>
</dbReference>
<dbReference type="Gene3D" id="1.10.357.10">
    <property type="entry name" value="Tetracycline Repressor, domain 2"/>
    <property type="match status" value="1"/>
</dbReference>
<dbReference type="RefSeq" id="WP_275227015.1">
    <property type="nucleotide sequence ID" value="NZ_JARESE010000010.1"/>
</dbReference>
<feature type="DNA-binding region" description="H-T-H motif" evidence="2">
    <location>
        <begin position="59"/>
        <end position="78"/>
    </location>
</feature>
<feature type="region of interest" description="Disordered" evidence="3">
    <location>
        <begin position="1"/>
        <end position="36"/>
    </location>
</feature>
<dbReference type="InterPro" id="IPR009057">
    <property type="entry name" value="Homeodomain-like_sf"/>
</dbReference>
<evidence type="ECO:0000313" key="5">
    <source>
        <dbReference type="EMBL" id="MDE8650940.1"/>
    </source>
</evidence>
<proteinExistence type="predicted"/>
<dbReference type="EMBL" id="JARESE010000010">
    <property type="protein sequence ID" value="MDE8650940.1"/>
    <property type="molecule type" value="Genomic_DNA"/>
</dbReference>
<evidence type="ECO:0000256" key="2">
    <source>
        <dbReference type="PROSITE-ProRule" id="PRU00335"/>
    </source>
</evidence>
<reference evidence="5 6" key="1">
    <citation type="submission" date="2023-03" db="EMBL/GenBank/DDBJ databases">
        <title>NovoSphingobium album sp. nov. isolated from polycyclic aromatic hydrocarbons- and heavy-metal polluted soil.</title>
        <authorList>
            <person name="Liu Z."/>
            <person name="Wang K."/>
        </authorList>
    </citation>
    <scope>NUCLEOTIDE SEQUENCE [LARGE SCALE GENOMIC DNA]</scope>
    <source>
        <strain evidence="5 6">H3SJ31-1</strain>
    </source>
</reference>
<sequence length="269" mass="29251">MRTSSLAEPGVPGPDSDPDGDSPQAGPARRRPGRPTLSNEQLLDKALDLFLEKGFDGTSIDAITAAAGMAKRTVYARYGDKTTLFKAALGRAIEEWIVPIDRLRAEETDDFEQTLLRIGAILVANVLSPAGLRLLRLTNAESVRMPEISIANVQLGTGPTLAYLADLFRRRLGGPDGVMADADEAATAFLNIVVGGQASNAAWGMPMDPQATDRHIRYSVRILLHGLLDREAVERGADDQRLRRLLDETMVQLDEARARLTQAARLARE</sequence>
<name>A0ABT5WLP0_9SPHN</name>
<protein>
    <submittedName>
        <fullName evidence="5">TetR/AcrR family transcriptional regulator</fullName>
    </submittedName>
</protein>
<accession>A0ABT5WLP0</accession>
<evidence type="ECO:0000256" key="3">
    <source>
        <dbReference type="SAM" id="MobiDB-lite"/>
    </source>
</evidence>
<evidence type="ECO:0000256" key="1">
    <source>
        <dbReference type="ARBA" id="ARBA00023125"/>
    </source>
</evidence>
<dbReference type="SUPFAM" id="SSF46689">
    <property type="entry name" value="Homeodomain-like"/>
    <property type="match status" value="1"/>
</dbReference>
<gene>
    <name evidence="5" type="ORF">PYV00_04300</name>
</gene>
<keyword evidence="1 2" id="KW-0238">DNA-binding</keyword>
<comment type="caution">
    <text evidence="5">The sequence shown here is derived from an EMBL/GenBank/DDBJ whole genome shotgun (WGS) entry which is preliminary data.</text>
</comment>
<evidence type="ECO:0000259" key="4">
    <source>
        <dbReference type="PROSITE" id="PS50977"/>
    </source>
</evidence>
<evidence type="ECO:0000313" key="6">
    <source>
        <dbReference type="Proteomes" id="UP001216253"/>
    </source>
</evidence>
<dbReference type="PRINTS" id="PR00455">
    <property type="entry name" value="HTHTETR"/>
</dbReference>
<dbReference type="InterPro" id="IPR039536">
    <property type="entry name" value="TetR_C_Proteobacteria"/>
</dbReference>
<dbReference type="Pfam" id="PF14246">
    <property type="entry name" value="TetR_C_7"/>
    <property type="match status" value="1"/>
</dbReference>
<dbReference type="Pfam" id="PF00440">
    <property type="entry name" value="TetR_N"/>
    <property type="match status" value="1"/>
</dbReference>
<organism evidence="5 6">
    <name type="scientific">Novosphingobium album</name>
    <name type="common">ex Liu et al. 2023</name>
    <dbReference type="NCBI Taxonomy" id="3031130"/>
    <lineage>
        <taxon>Bacteria</taxon>
        <taxon>Pseudomonadati</taxon>
        <taxon>Pseudomonadota</taxon>
        <taxon>Alphaproteobacteria</taxon>
        <taxon>Sphingomonadales</taxon>
        <taxon>Sphingomonadaceae</taxon>
        <taxon>Novosphingobium</taxon>
    </lineage>
</organism>
<dbReference type="InterPro" id="IPR050109">
    <property type="entry name" value="HTH-type_TetR-like_transc_reg"/>
</dbReference>
<dbReference type="InterPro" id="IPR001647">
    <property type="entry name" value="HTH_TetR"/>
</dbReference>
<dbReference type="PROSITE" id="PS50977">
    <property type="entry name" value="HTH_TETR_2"/>
    <property type="match status" value="1"/>
</dbReference>